<sequence length="253" mass="27405">MMIFTTITTIFLLGTLATAAPHKRQTTAPGVVTSCIKPGTAALTFDDGPYTFSANIVQLLNQHGAKGTFFYNGNNYGCIYDQENVDRIHSAMASGHQIASHTWSHPHLAQLSLDQVKMEMAKVREAFIKVAGVDPAFMRPPFGEYNDNVLQVAQELGETVVNWDFDSGDSIGADPSKQLTDYDGLVTKKPPSILSLEHETMQSSAETVLPAVIQKLQAAGYQLVTVADCLGMNPYKAVGVPYARDATWTCGTS</sequence>
<dbReference type="GO" id="GO:0098552">
    <property type="term" value="C:side of membrane"/>
    <property type="evidence" value="ECO:0007669"/>
    <property type="project" value="UniProtKB-KW"/>
</dbReference>
<dbReference type="EMBL" id="JAACJO010000014">
    <property type="protein sequence ID" value="KAF5350473.1"/>
    <property type="molecule type" value="Genomic_DNA"/>
</dbReference>
<dbReference type="CDD" id="cd10951">
    <property type="entry name" value="CE4_ClCDA_like"/>
    <property type="match status" value="1"/>
</dbReference>
<keyword evidence="4" id="KW-0325">Glycoprotein</keyword>
<gene>
    <name evidence="14" type="ORF">D9756_008495</name>
</gene>
<keyword evidence="9" id="KW-0119">Carbohydrate metabolism</keyword>
<keyword evidence="3" id="KW-1003">Cell membrane</keyword>
<evidence type="ECO:0000256" key="6">
    <source>
        <dbReference type="ARBA" id="ARBA00022729"/>
    </source>
</evidence>
<keyword evidence="5" id="KW-0479">Metal-binding</keyword>
<keyword evidence="4" id="KW-0336">GPI-anchor</keyword>
<evidence type="ECO:0000256" key="4">
    <source>
        <dbReference type="ARBA" id="ARBA00022622"/>
    </source>
</evidence>
<organism evidence="14 15">
    <name type="scientific">Leucocoprinus leucothites</name>
    <dbReference type="NCBI Taxonomy" id="201217"/>
    <lineage>
        <taxon>Eukaryota</taxon>
        <taxon>Fungi</taxon>
        <taxon>Dikarya</taxon>
        <taxon>Basidiomycota</taxon>
        <taxon>Agaricomycotina</taxon>
        <taxon>Agaricomycetes</taxon>
        <taxon>Agaricomycetidae</taxon>
        <taxon>Agaricales</taxon>
        <taxon>Agaricineae</taxon>
        <taxon>Agaricaceae</taxon>
        <taxon>Leucocoprinus</taxon>
    </lineage>
</organism>
<protein>
    <recommendedName>
        <fullName evidence="13">NodB homology domain-containing protein</fullName>
    </recommendedName>
</protein>
<keyword evidence="10" id="KW-0449">Lipoprotein</keyword>
<feature type="signal peptide" evidence="12">
    <location>
        <begin position="1"/>
        <end position="19"/>
    </location>
</feature>
<dbReference type="GO" id="GO:0005975">
    <property type="term" value="P:carbohydrate metabolic process"/>
    <property type="evidence" value="ECO:0007669"/>
    <property type="project" value="InterPro"/>
</dbReference>
<dbReference type="InterPro" id="IPR002509">
    <property type="entry name" value="NODB_dom"/>
</dbReference>
<dbReference type="AlphaFoldDB" id="A0A8H5FVP3"/>
<dbReference type="Gene3D" id="3.20.20.370">
    <property type="entry name" value="Glycoside hydrolase/deacetylase"/>
    <property type="match status" value="1"/>
</dbReference>
<name>A0A8H5FVP3_9AGAR</name>
<dbReference type="PROSITE" id="PS51677">
    <property type="entry name" value="NODB"/>
    <property type="match status" value="1"/>
</dbReference>
<evidence type="ECO:0000256" key="5">
    <source>
        <dbReference type="ARBA" id="ARBA00022723"/>
    </source>
</evidence>
<dbReference type="GO" id="GO:0016810">
    <property type="term" value="F:hydrolase activity, acting on carbon-nitrogen (but not peptide) bonds"/>
    <property type="evidence" value="ECO:0007669"/>
    <property type="project" value="InterPro"/>
</dbReference>
<keyword evidence="6 12" id="KW-0732">Signal</keyword>
<evidence type="ECO:0000256" key="2">
    <source>
        <dbReference type="ARBA" id="ARBA00004609"/>
    </source>
</evidence>
<evidence type="ECO:0000256" key="1">
    <source>
        <dbReference type="ARBA" id="ARBA00001941"/>
    </source>
</evidence>
<feature type="chain" id="PRO_5034046939" description="NodB homology domain-containing protein" evidence="12">
    <location>
        <begin position="20"/>
        <end position="253"/>
    </location>
</feature>
<feature type="domain" description="NodB homology" evidence="13">
    <location>
        <begin position="39"/>
        <end position="224"/>
    </location>
</feature>
<dbReference type="PANTHER" id="PTHR46471">
    <property type="entry name" value="CHITIN DEACETYLASE"/>
    <property type="match status" value="1"/>
</dbReference>
<accession>A0A8H5FVP3</accession>
<keyword evidence="11" id="KW-0961">Cell wall biogenesis/degradation</keyword>
<comment type="cofactor">
    <cofactor evidence="1">
        <name>Co(2+)</name>
        <dbReference type="ChEBI" id="CHEBI:48828"/>
    </cofactor>
</comment>
<dbReference type="Pfam" id="PF01522">
    <property type="entry name" value="Polysacc_deac_1"/>
    <property type="match status" value="1"/>
</dbReference>
<dbReference type="InterPro" id="IPR011330">
    <property type="entry name" value="Glyco_hydro/deAcase_b/a-brl"/>
</dbReference>
<dbReference type="GO" id="GO:0046872">
    <property type="term" value="F:metal ion binding"/>
    <property type="evidence" value="ECO:0007669"/>
    <property type="project" value="UniProtKB-KW"/>
</dbReference>
<keyword evidence="8" id="KW-0472">Membrane</keyword>
<evidence type="ECO:0000259" key="13">
    <source>
        <dbReference type="PROSITE" id="PS51677"/>
    </source>
</evidence>
<dbReference type="GO" id="GO:0005886">
    <property type="term" value="C:plasma membrane"/>
    <property type="evidence" value="ECO:0007669"/>
    <property type="project" value="UniProtKB-SubCell"/>
</dbReference>
<evidence type="ECO:0000256" key="12">
    <source>
        <dbReference type="SAM" id="SignalP"/>
    </source>
</evidence>
<evidence type="ECO:0000256" key="10">
    <source>
        <dbReference type="ARBA" id="ARBA00023288"/>
    </source>
</evidence>
<evidence type="ECO:0000256" key="8">
    <source>
        <dbReference type="ARBA" id="ARBA00023136"/>
    </source>
</evidence>
<keyword evidence="7" id="KW-0378">Hydrolase</keyword>
<proteinExistence type="predicted"/>
<evidence type="ECO:0000256" key="3">
    <source>
        <dbReference type="ARBA" id="ARBA00022475"/>
    </source>
</evidence>
<comment type="caution">
    <text evidence="14">The sequence shown here is derived from an EMBL/GenBank/DDBJ whole genome shotgun (WGS) entry which is preliminary data.</text>
</comment>
<keyword evidence="15" id="KW-1185">Reference proteome</keyword>
<evidence type="ECO:0000313" key="14">
    <source>
        <dbReference type="EMBL" id="KAF5350473.1"/>
    </source>
</evidence>
<evidence type="ECO:0000256" key="9">
    <source>
        <dbReference type="ARBA" id="ARBA00023277"/>
    </source>
</evidence>
<dbReference type="GO" id="GO:0071555">
    <property type="term" value="P:cell wall organization"/>
    <property type="evidence" value="ECO:0007669"/>
    <property type="project" value="UniProtKB-KW"/>
</dbReference>
<dbReference type="OrthoDB" id="2125469at2759"/>
<dbReference type="SUPFAM" id="SSF88713">
    <property type="entry name" value="Glycoside hydrolase/deacetylase"/>
    <property type="match status" value="1"/>
</dbReference>
<dbReference type="PANTHER" id="PTHR46471:SF2">
    <property type="entry name" value="CHITIN DEACETYLASE-RELATED"/>
    <property type="match status" value="1"/>
</dbReference>
<reference evidence="14 15" key="1">
    <citation type="journal article" date="2020" name="ISME J.">
        <title>Uncovering the hidden diversity of litter-decomposition mechanisms in mushroom-forming fungi.</title>
        <authorList>
            <person name="Floudas D."/>
            <person name="Bentzer J."/>
            <person name="Ahren D."/>
            <person name="Johansson T."/>
            <person name="Persson P."/>
            <person name="Tunlid A."/>
        </authorList>
    </citation>
    <scope>NUCLEOTIDE SEQUENCE [LARGE SCALE GENOMIC DNA]</scope>
    <source>
        <strain evidence="14 15">CBS 146.42</strain>
    </source>
</reference>
<evidence type="ECO:0000256" key="11">
    <source>
        <dbReference type="ARBA" id="ARBA00023316"/>
    </source>
</evidence>
<evidence type="ECO:0000313" key="15">
    <source>
        <dbReference type="Proteomes" id="UP000559027"/>
    </source>
</evidence>
<dbReference type="Proteomes" id="UP000559027">
    <property type="component" value="Unassembled WGS sequence"/>
</dbReference>
<comment type="subcellular location">
    <subcellularLocation>
        <location evidence="2">Cell membrane</location>
        <topology evidence="2">Lipid-anchor</topology>
        <topology evidence="2">GPI-anchor</topology>
    </subcellularLocation>
</comment>
<evidence type="ECO:0000256" key="7">
    <source>
        <dbReference type="ARBA" id="ARBA00022801"/>
    </source>
</evidence>